<dbReference type="GO" id="GO:0043022">
    <property type="term" value="F:ribosome binding"/>
    <property type="evidence" value="ECO:0007669"/>
    <property type="project" value="InterPro"/>
</dbReference>
<keyword evidence="3" id="KW-1185">Reference proteome</keyword>
<gene>
    <name evidence="2" type="ORF">A7A78_14590</name>
</gene>
<accession>A0A1A9LC91</accession>
<dbReference type="NCBIfam" id="NF040639">
    <property type="entry name" value="LETM1_rel_film"/>
    <property type="match status" value="1"/>
</dbReference>
<evidence type="ECO:0000313" key="3">
    <source>
        <dbReference type="Proteomes" id="UP000077552"/>
    </source>
</evidence>
<feature type="domain" description="Letm1 RBD" evidence="1">
    <location>
        <begin position="346"/>
        <end position="405"/>
    </location>
</feature>
<sequence>MNPSAADWILKFLNHFERKDLIEPFENDNTFYDALIQTGFIYGVSVAAVPKKSLGNLKLTEEELAKINLFHALLFQYFKKNESGTNEEAIADILSFYNHLEKRKTGFFQRFSLSQSPANTLEHIFSARLQDANTLLKKNTVSLLTHALLYLDVLAYKQWQAEPNTAKKYYKQLETIVLTGCFYTLKSKKKKTKYDKLLIELFETSSEYIIDDADGGAATFLESINYMNKSENSLEKRYMLDLCCLTVFEDLTLDEAEHQFLQQMLVTLDFSEEDLNKSLSALKTFSEKYTKKILLFEYSHPVKQFYKQSASTVKLLIIRNKDRLARELDESGELIVLLGQSTLRDLSAEEKTKVKEQLLDICKTIPSLTIFLLPGGTVLLPLLVKFIPKLLPSSFQDNRIEAAKKKG</sequence>
<evidence type="ECO:0000259" key="1">
    <source>
        <dbReference type="Pfam" id="PF07766"/>
    </source>
</evidence>
<dbReference type="Pfam" id="PF07766">
    <property type="entry name" value="LETM1_RBD"/>
    <property type="match status" value="1"/>
</dbReference>
<dbReference type="AlphaFoldDB" id="A0A1A9LC91"/>
<organism evidence="2 3">
    <name type="scientific">Aequorivita soesokkakensis</name>
    <dbReference type="NCBI Taxonomy" id="1385699"/>
    <lineage>
        <taxon>Bacteria</taxon>
        <taxon>Pseudomonadati</taxon>
        <taxon>Bacteroidota</taxon>
        <taxon>Flavobacteriia</taxon>
        <taxon>Flavobacteriales</taxon>
        <taxon>Flavobacteriaceae</taxon>
        <taxon>Aequorivita</taxon>
    </lineage>
</organism>
<reference evidence="2 3" key="1">
    <citation type="submission" date="2016-05" db="EMBL/GenBank/DDBJ databases">
        <title>Genome sequencing of Vitellibacter soesokkakensis RSSK-12.</title>
        <authorList>
            <person name="Thevarajoo S."/>
            <person name="Selvaratnam C."/>
            <person name="Goh K.M."/>
            <person name="Chan K.-G."/>
            <person name="Chong C.S."/>
        </authorList>
    </citation>
    <scope>NUCLEOTIDE SEQUENCE [LARGE SCALE GENOMIC DNA]</scope>
    <source>
        <strain evidence="2 3">RSSK-12</strain>
    </source>
</reference>
<dbReference type="InterPro" id="IPR033122">
    <property type="entry name" value="LETM1-like_RBD"/>
</dbReference>
<dbReference type="OrthoDB" id="1421172at2"/>
<dbReference type="EMBL" id="LXIE01000036">
    <property type="protein sequence ID" value="OAD90606.1"/>
    <property type="molecule type" value="Genomic_DNA"/>
</dbReference>
<comment type="caution">
    <text evidence="2">The sequence shown here is derived from an EMBL/GenBank/DDBJ whole genome shotgun (WGS) entry which is preliminary data.</text>
</comment>
<dbReference type="STRING" id="1385699.A7A78_14590"/>
<proteinExistence type="predicted"/>
<dbReference type="Proteomes" id="UP000077552">
    <property type="component" value="Unassembled WGS sequence"/>
</dbReference>
<protein>
    <recommendedName>
        <fullName evidence="1">Letm1 RBD domain-containing protein</fullName>
    </recommendedName>
</protein>
<evidence type="ECO:0000313" key="2">
    <source>
        <dbReference type="EMBL" id="OAD90606.1"/>
    </source>
</evidence>
<name>A0A1A9LC91_9FLAO</name>
<dbReference type="RefSeq" id="WP_068762666.1">
    <property type="nucleotide sequence ID" value="NZ_LXIE01000036.1"/>
</dbReference>